<proteinExistence type="predicted"/>
<evidence type="ECO:0000313" key="3">
    <source>
        <dbReference type="EMBL" id="GAA1768805.1"/>
    </source>
</evidence>
<evidence type="ECO:0008006" key="5">
    <source>
        <dbReference type="Google" id="ProtNLM"/>
    </source>
</evidence>
<dbReference type="EMBL" id="BAAALS010000026">
    <property type="protein sequence ID" value="GAA1768805.1"/>
    <property type="molecule type" value="Genomic_DNA"/>
</dbReference>
<sequence>MTDGDDVRWADKVRRMSSPPPPGWDPYQPQPKKKRSVLKIVIISIVAVVILCGGAVGTGIYFIVRTVDNATQPMRDAATGYLDDLRANNYETAYGRLCGRVRDQYSQAQFVAAVSARPLTGYTVVGFNVANQNGLVDGNVTVERTNTDGTKVRHIIPMVKEGDTWRVCGDPD</sequence>
<accession>A0ABP4X2I6</accession>
<dbReference type="Proteomes" id="UP001500655">
    <property type="component" value="Unassembled WGS sequence"/>
</dbReference>
<feature type="transmembrane region" description="Helical" evidence="2">
    <location>
        <begin position="40"/>
        <end position="64"/>
    </location>
</feature>
<organism evidence="3 4">
    <name type="scientific">Luedemannella helvata</name>
    <dbReference type="NCBI Taxonomy" id="349315"/>
    <lineage>
        <taxon>Bacteria</taxon>
        <taxon>Bacillati</taxon>
        <taxon>Actinomycetota</taxon>
        <taxon>Actinomycetes</taxon>
        <taxon>Micromonosporales</taxon>
        <taxon>Micromonosporaceae</taxon>
        <taxon>Luedemannella</taxon>
    </lineage>
</organism>
<keyword evidence="4" id="KW-1185">Reference proteome</keyword>
<gene>
    <name evidence="3" type="ORF">GCM10009681_45160</name>
</gene>
<evidence type="ECO:0000313" key="4">
    <source>
        <dbReference type="Proteomes" id="UP001500655"/>
    </source>
</evidence>
<evidence type="ECO:0000256" key="2">
    <source>
        <dbReference type="SAM" id="Phobius"/>
    </source>
</evidence>
<evidence type="ECO:0000256" key="1">
    <source>
        <dbReference type="SAM" id="MobiDB-lite"/>
    </source>
</evidence>
<keyword evidence="2" id="KW-0472">Membrane</keyword>
<keyword evidence="2" id="KW-0812">Transmembrane</keyword>
<reference evidence="4" key="1">
    <citation type="journal article" date="2019" name="Int. J. Syst. Evol. Microbiol.">
        <title>The Global Catalogue of Microorganisms (GCM) 10K type strain sequencing project: providing services to taxonomists for standard genome sequencing and annotation.</title>
        <authorList>
            <consortium name="The Broad Institute Genomics Platform"/>
            <consortium name="The Broad Institute Genome Sequencing Center for Infectious Disease"/>
            <person name="Wu L."/>
            <person name="Ma J."/>
        </authorList>
    </citation>
    <scope>NUCLEOTIDE SEQUENCE [LARGE SCALE GENOMIC DNA]</scope>
    <source>
        <strain evidence="4">JCM 13249</strain>
    </source>
</reference>
<keyword evidence="2" id="KW-1133">Transmembrane helix</keyword>
<protein>
    <recommendedName>
        <fullName evidence="5">DUF4878 domain-containing protein</fullName>
    </recommendedName>
</protein>
<comment type="caution">
    <text evidence="3">The sequence shown here is derived from an EMBL/GenBank/DDBJ whole genome shotgun (WGS) entry which is preliminary data.</text>
</comment>
<feature type="compositionally biased region" description="Basic and acidic residues" evidence="1">
    <location>
        <begin position="1"/>
        <end position="14"/>
    </location>
</feature>
<name>A0ABP4X2I6_9ACTN</name>
<feature type="region of interest" description="Disordered" evidence="1">
    <location>
        <begin position="1"/>
        <end position="31"/>
    </location>
</feature>